<evidence type="ECO:0000259" key="1">
    <source>
        <dbReference type="PROSITE" id="PS50112"/>
    </source>
</evidence>
<keyword evidence="3" id="KW-1185">Reference proteome</keyword>
<evidence type="ECO:0000313" key="3">
    <source>
        <dbReference type="Proteomes" id="UP000184603"/>
    </source>
</evidence>
<sequence>MSSKQALASIQNFDIENIFNSISDYVSVHDRDFRIVRVNSALCAFLGRREEELIGNLCYSVFHNRESNWPNCPQVRLCKEIRPVTELVDDEHIGMPLLVTCSPVHDENGELLGVVHIARNVTQEQQQMHEADETIAELRRTLSWLKGLDGILTICSSCKNIRNQDGDWERIEKFMTDNAGVLFSHGMCPGCFRKLFPGVSLRN</sequence>
<dbReference type="STRING" id="1121416.SAMN02745220_03405"/>
<organism evidence="2 3">
    <name type="scientific">Desulfopila aestuarii DSM 18488</name>
    <dbReference type="NCBI Taxonomy" id="1121416"/>
    <lineage>
        <taxon>Bacteria</taxon>
        <taxon>Pseudomonadati</taxon>
        <taxon>Thermodesulfobacteriota</taxon>
        <taxon>Desulfobulbia</taxon>
        <taxon>Desulfobulbales</taxon>
        <taxon>Desulfocapsaceae</taxon>
        <taxon>Desulfopila</taxon>
    </lineage>
</organism>
<dbReference type="Pfam" id="PF08448">
    <property type="entry name" value="PAS_4"/>
    <property type="match status" value="1"/>
</dbReference>
<dbReference type="OrthoDB" id="9792686at2"/>
<name>A0A1M7YCM4_9BACT</name>
<reference evidence="2 3" key="1">
    <citation type="submission" date="2016-12" db="EMBL/GenBank/DDBJ databases">
        <authorList>
            <person name="Song W.-J."/>
            <person name="Kurnit D.M."/>
        </authorList>
    </citation>
    <scope>NUCLEOTIDE SEQUENCE [LARGE SCALE GENOMIC DNA]</scope>
    <source>
        <strain evidence="2 3">DSM 18488</strain>
    </source>
</reference>
<dbReference type="CDD" id="cd00130">
    <property type="entry name" value="PAS"/>
    <property type="match status" value="1"/>
</dbReference>
<dbReference type="AlphaFoldDB" id="A0A1M7YCM4"/>
<dbReference type="InterPro" id="IPR013656">
    <property type="entry name" value="PAS_4"/>
</dbReference>
<dbReference type="SUPFAM" id="SSF55785">
    <property type="entry name" value="PYP-like sensor domain (PAS domain)"/>
    <property type="match status" value="1"/>
</dbReference>
<dbReference type="Gene3D" id="3.30.450.20">
    <property type="entry name" value="PAS domain"/>
    <property type="match status" value="1"/>
</dbReference>
<gene>
    <name evidence="2" type="ORF">SAMN02745220_03405</name>
</gene>
<protein>
    <submittedName>
        <fullName evidence="2">PAS domain S-box-containing protein</fullName>
    </submittedName>
</protein>
<dbReference type="EMBL" id="FRFE01000018">
    <property type="protein sequence ID" value="SHO50402.1"/>
    <property type="molecule type" value="Genomic_DNA"/>
</dbReference>
<dbReference type="NCBIfam" id="TIGR00229">
    <property type="entry name" value="sensory_box"/>
    <property type="match status" value="1"/>
</dbReference>
<dbReference type="InterPro" id="IPR035965">
    <property type="entry name" value="PAS-like_dom_sf"/>
</dbReference>
<dbReference type="PROSITE" id="PS50112">
    <property type="entry name" value="PAS"/>
    <property type="match status" value="1"/>
</dbReference>
<dbReference type="SMART" id="SM00091">
    <property type="entry name" value="PAS"/>
    <property type="match status" value="1"/>
</dbReference>
<feature type="domain" description="PAS" evidence="1">
    <location>
        <begin position="11"/>
        <end position="63"/>
    </location>
</feature>
<evidence type="ECO:0000313" key="2">
    <source>
        <dbReference type="EMBL" id="SHO50402.1"/>
    </source>
</evidence>
<dbReference type="Proteomes" id="UP000184603">
    <property type="component" value="Unassembled WGS sequence"/>
</dbReference>
<dbReference type="RefSeq" id="WP_073614870.1">
    <property type="nucleotide sequence ID" value="NZ_FRFE01000018.1"/>
</dbReference>
<proteinExistence type="predicted"/>
<dbReference type="InterPro" id="IPR000014">
    <property type="entry name" value="PAS"/>
</dbReference>
<accession>A0A1M7YCM4</accession>